<feature type="domain" description="Chorismate-utilising enzyme C-terminal" evidence="10">
    <location>
        <begin position="419"/>
        <end position="688"/>
    </location>
</feature>
<dbReference type="PANTHER" id="PTHR11236:SF9">
    <property type="entry name" value="ANTHRANILATE SYNTHASE COMPONENT 1"/>
    <property type="match status" value="1"/>
</dbReference>
<sequence length="706" mass="77998">MPPASSFITDHSAVLLLRLLISLMLDFISLLTRSCIKHSTHGEGGRERERVCVCVCVCACVCVFERARMYAGIMECVTSAGAVHNAVAHTHVSSRNTEVHEFSRTTRIRISGPVQKKKIQFTTTTIRAGIGKTVVVPDQDHGCRSSSFATVSSKNKVADATTVGAKTAQARAAANVSSAEQSQFVEACERGNLVPVFRRIFSDHLTPVLAYGCLLKEDDREAPSFLFESVENGQTTVNVGRYSMVGAQPSMEIVAKEDRITVLNHEDGTCIEKTSEDPLGEPSKIASKWQPVKLDSLPDVFCGGWVGYFSYDTVRYTEKKKLPFSAAPEDDRHLPDIHLGLYNDVVVFDHVSKMMYVIHWVHVDPFDNPAHAYKDGNHHLDLLVARLQAVVGLKLPRGSVDMSISQNVRQNSAVSNFSKEQFKDAVVQVKEHIVAGDIFQLVLSQRFERRTFADPFEVYRALRIVNPSPYMIYLQAHGSVLVGSSPEILTAITKGKVVSRPLAGTRRRGKSDEEDKLMERELLGDEKECAEHVMLVDLGRNDVGRVSKVGTVKVDNLMQVERYSHVMHMSSTVTGELLENLSCWDALRAVLPVGTVSGAPKVRAMELIDKLEPTQRGPYSGGIGTISFTGDMNLALALRTMVFQTCHTNTMYSFKDVDHHEWVVHLQAGAGIVADSDPEHEYQETMNKTACLTCAIDLAEASFVTQ</sequence>
<evidence type="ECO:0000259" key="11">
    <source>
        <dbReference type="Pfam" id="PF04715"/>
    </source>
</evidence>
<accession>A0ABP0U4G7</accession>
<evidence type="ECO:0000256" key="1">
    <source>
        <dbReference type="ARBA" id="ARBA00004873"/>
    </source>
</evidence>
<comment type="similarity">
    <text evidence="2">Belongs to the anthranilate synthase component I family.</text>
</comment>
<dbReference type="InterPro" id="IPR005801">
    <property type="entry name" value="ADC_synthase"/>
</dbReference>
<evidence type="ECO:0000256" key="4">
    <source>
        <dbReference type="ARBA" id="ARBA00012266"/>
    </source>
</evidence>
<evidence type="ECO:0000256" key="7">
    <source>
        <dbReference type="ARBA" id="ARBA00023141"/>
    </source>
</evidence>
<keyword evidence="7" id="KW-0057">Aromatic amino acid biosynthesis</keyword>
<organism evidence="12 13">
    <name type="scientific">Sphagnum troendelagicum</name>
    <dbReference type="NCBI Taxonomy" id="128251"/>
    <lineage>
        <taxon>Eukaryota</taxon>
        <taxon>Viridiplantae</taxon>
        <taxon>Streptophyta</taxon>
        <taxon>Embryophyta</taxon>
        <taxon>Bryophyta</taxon>
        <taxon>Sphagnophytina</taxon>
        <taxon>Sphagnopsida</taxon>
        <taxon>Sphagnales</taxon>
        <taxon>Sphagnaceae</taxon>
        <taxon>Sphagnum</taxon>
    </lineage>
</organism>
<evidence type="ECO:0000256" key="8">
    <source>
        <dbReference type="ARBA" id="ARBA00023239"/>
    </source>
</evidence>
<evidence type="ECO:0000259" key="10">
    <source>
        <dbReference type="Pfam" id="PF00425"/>
    </source>
</evidence>
<reference evidence="12" key="1">
    <citation type="submission" date="2024-02" db="EMBL/GenBank/DDBJ databases">
        <authorList>
            <consortium name="ELIXIR-Norway"/>
            <consortium name="Elixir Norway"/>
        </authorList>
    </citation>
    <scope>NUCLEOTIDE SEQUENCE</scope>
</reference>
<dbReference type="EC" id="4.1.3.27" evidence="4"/>
<dbReference type="Pfam" id="PF04715">
    <property type="entry name" value="Anth_synt_I_N"/>
    <property type="match status" value="1"/>
</dbReference>
<keyword evidence="13" id="KW-1185">Reference proteome</keyword>
<evidence type="ECO:0000256" key="5">
    <source>
        <dbReference type="ARBA" id="ARBA00022605"/>
    </source>
</evidence>
<keyword evidence="8" id="KW-0456">Lyase</keyword>
<dbReference type="InterPro" id="IPR019999">
    <property type="entry name" value="Anth_synth_I-like"/>
</dbReference>
<evidence type="ECO:0000256" key="6">
    <source>
        <dbReference type="ARBA" id="ARBA00022822"/>
    </source>
</evidence>
<keyword evidence="9" id="KW-0732">Signal</keyword>
<dbReference type="NCBIfam" id="TIGR00564">
    <property type="entry name" value="trpE_most"/>
    <property type="match status" value="1"/>
</dbReference>
<feature type="chain" id="PRO_5045273558" description="anthranilate synthase" evidence="9">
    <location>
        <begin position="35"/>
        <end position="706"/>
    </location>
</feature>
<evidence type="ECO:0000313" key="12">
    <source>
        <dbReference type="EMBL" id="CAK9211779.1"/>
    </source>
</evidence>
<name>A0ABP0U4G7_9BRYO</name>
<keyword evidence="6" id="KW-0822">Tryptophan biosynthesis</keyword>
<evidence type="ECO:0000256" key="3">
    <source>
        <dbReference type="ARBA" id="ARBA00011653"/>
    </source>
</evidence>
<feature type="domain" description="Anthranilate synthase component I N-terminal" evidence="11">
    <location>
        <begin position="204"/>
        <end position="356"/>
    </location>
</feature>
<proteinExistence type="inferred from homology"/>
<dbReference type="SUPFAM" id="SSF56322">
    <property type="entry name" value="ADC synthase"/>
    <property type="match status" value="1"/>
</dbReference>
<feature type="signal peptide" evidence="9">
    <location>
        <begin position="1"/>
        <end position="34"/>
    </location>
</feature>
<comment type="pathway">
    <text evidence="1">Amino-acid biosynthesis; L-tryptophan biosynthesis; L-tryptophan from chorismate: step 1/5.</text>
</comment>
<evidence type="ECO:0000256" key="2">
    <source>
        <dbReference type="ARBA" id="ARBA00009562"/>
    </source>
</evidence>
<evidence type="ECO:0000313" key="13">
    <source>
        <dbReference type="Proteomes" id="UP001497512"/>
    </source>
</evidence>
<dbReference type="PANTHER" id="PTHR11236">
    <property type="entry name" value="AMINOBENZOATE/ANTHRANILATE SYNTHASE"/>
    <property type="match status" value="1"/>
</dbReference>
<evidence type="ECO:0000256" key="9">
    <source>
        <dbReference type="SAM" id="SignalP"/>
    </source>
</evidence>
<dbReference type="InterPro" id="IPR005256">
    <property type="entry name" value="Anth_synth_I_PabB"/>
</dbReference>
<keyword evidence="5" id="KW-0028">Amino-acid biosynthesis</keyword>
<dbReference type="PRINTS" id="PR00095">
    <property type="entry name" value="ANTSNTHASEI"/>
</dbReference>
<dbReference type="InterPro" id="IPR006805">
    <property type="entry name" value="Anth_synth_I_N"/>
</dbReference>
<dbReference type="Pfam" id="PF00425">
    <property type="entry name" value="Chorismate_bind"/>
    <property type="match status" value="1"/>
</dbReference>
<gene>
    <name evidence="12" type="ORF">CSSPTR1EN2_LOCUS11009</name>
</gene>
<protein>
    <recommendedName>
        <fullName evidence="4">anthranilate synthase</fullName>
        <ecNumber evidence="4">4.1.3.27</ecNumber>
    </recommendedName>
</protein>
<dbReference type="Gene3D" id="3.60.120.10">
    <property type="entry name" value="Anthranilate synthase"/>
    <property type="match status" value="1"/>
</dbReference>
<dbReference type="EMBL" id="OZ019910">
    <property type="protein sequence ID" value="CAK9211779.1"/>
    <property type="molecule type" value="Genomic_DNA"/>
</dbReference>
<comment type="subunit">
    <text evidence="3">Heterotetramer consisting of two non-identical subunits: a beta subunit and a large alpha subunit.</text>
</comment>
<dbReference type="Proteomes" id="UP001497512">
    <property type="component" value="Chromosome 18"/>
</dbReference>
<dbReference type="InterPro" id="IPR015890">
    <property type="entry name" value="Chorismate_C"/>
</dbReference>